<name>A0A9D1H483_9FIRM</name>
<organism evidence="1 2">
    <name type="scientific">Candidatus Ornithomonoglobus intestinigallinarum</name>
    <dbReference type="NCBI Taxonomy" id="2840894"/>
    <lineage>
        <taxon>Bacteria</taxon>
        <taxon>Bacillati</taxon>
        <taxon>Bacillota</taxon>
        <taxon>Clostridia</taxon>
        <taxon>Candidatus Ornithomonoglobus</taxon>
    </lineage>
</organism>
<reference evidence="1" key="2">
    <citation type="journal article" date="2021" name="PeerJ">
        <title>Extensive microbial diversity within the chicken gut microbiome revealed by metagenomics and culture.</title>
        <authorList>
            <person name="Gilroy R."/>
            <person name="Ravi A."/>
            <person name="Getino M."/>
            <person name="Pursley I."/>
            <person name="Horton D.L."/>
            <person name="Alikhan N.F."/>
            <person name="Baker D."/>
            <person name="Gharbi K."/>
            <person name="Hall N."/>
            <person name="Watson M."/>
            <person name="Adriaenssens E.M."/>
            <person name="Foster-Nyarko E."/>
            <person name="Jarju S."/>
            <person name="Secka A."/>
            <person name="Antonio M."/>
            <person name="Oren A."/>
            <person name="Chaudhuri R.R."/>
            <person name="La Ragione R."/>
            <person name="Hildebrand F."/>
            <person name="Pallen M.J."/>
        </authorList>
    </citation>
    <scope>NUCLEOTIDE SEQUENCE</scope>
    <source>
        <strain evidence="1">CHK181-108</strain>
    </source>
</reference>
<dbReference type="AlphaFoldDB" id="A0A9D1H483"/>
<evidence type="ECO:0000313" key="2">
    <source>
        <dbReference type="Proteomes" id="UP000824165"/>
    </source>
</evidence>
<dbReference type="Gene3D" id="2.70.98.50">
    <property type="entry name" value="putative glycoside hydrolase family protein from bacillus halodurans"/>
    <property type="match status" value="1"/>
</dbReference>
<gene>
    <name evidence="1" type="ORF">IAA60_08680</name>
</gene>
<accession>A0A9D1H483</accession>
<dbReference type="EMBL" id="DVLU01000093">
    <property type="protein sequence ID" value="HIT85958.1"/>
    <property type="molecule type" value="Genomic_DNA"/>
</dbReference>
<evidence type="ECO:0000313" key="1">
    <source>
        <dbReference type="EMBL" id="HIT85958.1"/>
    </source>
</evidence>
<proteinExistence type="predicted"/>
<sequence length="202" mass="22630">MKQIITDILITASDRDKEMGEYDGFKDAAGYDLVNDLSDRVNVAAEKYGGAEFDYGAALAPHAEKHCKEFGAVKLDLNADEADRALSNEELIQKQKAHKNELLPVYEYMQCFGNRRIPLAEDIKELLSETGNTYNMAGKSGDGADDGTVYNLRNTLELTDERADEIIENGYFDLQNDILYPLLTKTANFWTGLLTPEYLVVE</sequence>
<reference evidence="1" key="1">
    <citation type="submission" date="2020-10" db="EMBL/GenBank/DDBJ databases">
        <authorList>
            <person name="Gilroy R."/>
        </authorList>
    </citation>
    <scope>NUCLEOTIDE SEQUENCE</scope>
    <source>
        <strain evidence="1">CHK181-108</strain>
    </source>
</reference>
<dbReference type="Proteomes" id="UP000824165">
    <property type="component" value="Unassembled WGS sequence"/>
</dbReference>
<protein>
    <submittedName>
        <fullName evidence="1">Uncharacterized protein</fullName>
    </submittedName>
</protein>
<comment type="caution">
    <text evidence="1">The sequence shown here is derived from an EMBL/GenBank/DDBJ whole genome shotgun (WGS) entry which is preliminary data.</text>
</comment>